<dbReference type="PANTHER" id="PTHR48043">
    <property type="entry name" value="EG:EG0003.4 PROTEIN-RELATED"/>
    <property type="match status" value="1"/>
</dbReference>
<dbReference type="eggNOG" id="KOG1192">
    <property type="taxonomic scope" value="Eukaryota"/>
</dbReference>
<dbReference type="HOGENOM" id="CLU_012949_1_4_1"/>
<name>O17401_CAEEL</name>
<evidence type="ECO:0000256" key="4">
    <source>
        <dbReference type="ARBA" id="ARBA00022676"/>
    </source>
</evidence>
<proteinExistence type="inferred from homology"/>
<evidence type="ECO:0000256" key="6">
    <source>
        <dbReference type="ARBA" id="ARBA00022692"/>
    </source>
</evidence>
<dbReference type="FunFam" id="3.40.50.2000:FF:000038">
    <property type="entry name" value="UDP-GlucuronosylTransferase"/>
    <property type="match status" value="1"/>
</dbReference>
<evidence type="ECO:0000256" key="11">
    <source>
        <dbReference type="SAM" id="Phobius"/>
    </source>
</evidence>
<dbReference type="KEGG" id="cel:CELE_F09G2.6"/>
<dbReference type="EC" id="2.4.1.17" evidence="3"/>
<dbReference type="GeneID" id="184266"/>
<dbReference type="CTD" id="184266"/>
<dbReference type="PhylomeDB" id="O17401"/>
<dbReference type="GO" id="GO:0015020">
    <property type="term" value="F:glucuronosyltransferase activity"/>
    <property type="evidence" value="ECO:0007669"/>
    <property type="project" value="UniProtKB-EC"/>
</dbReference>
<dbReference type="AGR" id="WB:WBGene00017315"/>
<evidence type="ECO:0000256" key="8">
    <source>
        <dbReference type="ARBA" id="ARBA00022989"/>
    </source>
</evidence>
<dbReference type="WormBase" id="F09G2.6">
    <property type="protein sequence ID" value="CE38498"/>
    <property type="gene ID" value="WBGene00017315"/>
    <property type="gene designation" value="ugt-36"/>
</dbReference>
<reference evidence="12 13" key="1">
    <citation type="journal article" date="1998" name="Science">
        <title>Genome sequence of the nematode C. elegans: a platform for investigating biology.</title>
        <authorList>
            <consortium name="The C. elegans sequencing consortium"/>
            <person name="Sulson J.E."/>
            <person name="Waterston R."/>
        </authorList>
    </citation>
    <scope>NUCLEOTIDE SEQUENCE [LARGE SCALE GENOMIC DNA]</scope>
    <source>
        <strain evidence="12 13">Bristol N2</strain>
    </source>
</reference>
<dbReference type="EMBL" id="BX284605">
    <property type="protein sequence ID" value="CCD64426.1"/>
    <property type="molecule type" value="Genomic_DNA"/>
</dbReference>
<dbReference type="Pfam" id="PF00201">
    <property type="entry name" value="UDPGT"/>
    <property type="match status" value="1"/>
</dbReference>
<feature type="transmembrane region" description="Helical" evidence="11">
    <location>
        <begin position="487"/>
        <end position="511"/>
    </location>
</feature>
<keyword evidence="5" id="KW-0808">Transferase</keyword>
<evidence type="ECO:0000256" key="5">
    <source>
        <dbReference type="ARBA" id="ARBA00022679"/>
    </source>
</evidence>
<keyword evidence="8 11" id="KW-1133">Transmembrane helix</keyword>
<dbReference type="GO" id="GO:0008194">
    <property type="term" value="F:UDP-glycosyltransferase activity"/>
    <property type="evidence" value="ECO:0000318"/>
    <property type="project" value="GO_Central"/>
</dbReference>
<sequence length="533" mass="60702">MINVETNMKLLFCLFFALCSDSYNFLVFCPLFGHSHTTFFAKIADTLTYAGHNVTFFTPTIVRKFSKIQYVKSITHVLQLDPSDRLVKLGSMFEEKDVSKFWYRDSSLSEMLPMIDTFNNMFVEQAAVISRNLHVLDDLKEMNFDVMIFEHFVEPAYLVLDYLEIQKFIPATSLAFDYNMVKSIGEPLMLSTVPLPTSEYSDRMSLPQRLINAINPLIFDNLIPKNKYRSYRPPYAPINTKSIEPFCSAVFTNSNPYIDYPRATLEKNVQVGGISVDIDKLKSQKVSNEWDAVLNLRPKTVLVSFGSIMLSKDMPINNKITIATVLGKFPDVTFIWKYETNDTSFANGTENIHFSNWVPQTALLADPRLSAFFTHAGLGSVNEVSYLGKPTIMCPIFADQMRNAKMLARHNGSIEISKYDLSNGDKIEEALSKILFDESYKTAAEKLAHQLANQPVKPKELLVRHAEFAAQFGHLPSLDPHSRQMSFIQYFLIDLTAIILSTVILFLFVLFKLGKLMYSKLPFNLSLVKQKTN</sequence>
<evidence type="ECO:0000256" key="2">
    <source>
        <dbReference type="ARBA" id="ARBA00009995"/>
    </source>
</evidence>
<evidence type="ECO:0000256" key="3">
    <source>
        <dbReference type="ARBA" id="ARBA00012544"/>
    </source>
</evidence>
<keyword evidence="13" id="KW-1185">Reference proteome</keyword>
<comment type="similarity">
    <text evidence="2">Belongs to the UDP-glycosyltransferase family.</text>
</comment>
<comment type="catalytic activity">
    <reaction evidence="10">
        <text>glucuronate acceptor + UDP-alpha-D-glucuronate = acceptor beta-D-glucuronoside + UDP + H(+)</text>
        <dbReference type="Rhea" id="RHEA:21032"/>
        <dbReference type="ChEBI" id="CHEBI:15378"/>
        <dbReference type="ChEBI" id="CHEBI:58052"/>
        <dbReference type="ChEBI" id="CHEBI:58223"/>
        <dbReference type="ChEBI" id="CHEBI:132367"/>
        <dbReference type="ChEBI" id="CHEBI:132368"/>
        <dbReference type="EC" id="2.4.1.17"/>
    </reaction>
</comment>
<dbReference type="InParanoid" id="O17401"/>
<dbReference type="GO" id="GO:0016020">
    <property type="term" value="C:membrane"/>
    <property type="evidence" value="ECO:0007669"/>
    <property type="project" value="UniProtKB-SubCell"/>
</dbReference>
<dbReference type="InterPro" id="IPR050271">
    <property type="entry name" value="UDP-glycosyltransferase"/>
</dbReference>
<dbReference type="Gene3D" id="3.40.50.2000">
    <property type="entry name" value="Glycogen Phosphorylase B"/>
    <property type="match status" value="2"/>
</dbReference>
<dbReference type="PANTHER" id="PTHR48043:SF3">
    <property type="entry name" value="GLUCURONOSYLTRANSFERASE"/>
    <property type="match status" value="1"/>
</dbReference>
<dbReference type="SMR" id="O17401"/>
<organism evidence="12 13">
    <name type="scientific">Caenorhabditis elegans</name>
    <dbReference type="NCBI Taxonomy" id="6239"/>
    <lineage>
        <taxon>Eukaryota</taxon>
        <taxon>Metazoa</taxon>
        <taxon>Ecdysozoa</taxon>
        <taxon>Nematoda</taxon>
        <taxon>Chromadorea</taxon>
        <taxon>Rhabditida</taxon>
        <taxon>Rhabditina</taxon>
        <taxon>Rhabditomorpha</taxon>
        <taxon>Rhabditoidea</taxon>
        <taxon>Rhabditidae</taxon>
        <taxon>Peloderinae</taxon>
        <taxon>Caenorhabditis</taxon>
    </lineage>
</organism>
<dbReference type="PaxDb" id="6239-F09G2.6"/>
<dbReference type="InterPro" id="IPR002213">
    <property type="entry name" value="UDP_glucos_trans"/>
</dbReference>
<keyword evidence="9 11" id="KW-0472">Membrane</keyword>
<evidence type="ECO:0000256" key="10">
    <source>
        <dbReference type="ARBA" id="ARBA00047475"/>
    </source>
</evidence>
<keyword evidence="6 11" id="KW-0812">Transmembrane</keyword>
<keyword evidence="4" id="KW-0328">Glycosyltransferase</keyword>
<dbReference type="Proteomes" id="UP000001940">
    <property type="component" value="Chromosome V"/>
</dbReference>
<accession>O17401</accession>
<protein>
    <recommendedName>
        <fullName evidence="3">glucuronosyltransferase</fullName>
        <ecNumber evidence="3">2.4.1.17</ecNumber>
    </recommendedName>
</protein>
<evidence type="ECO:0000313" key="14">
    <source>
        <dbReference type="WormBase" id="F09G2.6"/>
    </source>
</evidence>
<evidence type="ECO:0000313" key="12">
    <source>
        <dbReference type="EMBL" id="CCD64426.1"/>
    </source>
</evidence>
<dbReference type="OrthoDB" id="5835829at2759"/>
<dbReference type="Bgee" id="WBGene00017315">
    <property type="expression patterns" value="Expressed in adult organism and 1 other cell type or tissue"/>
</dbReference>
<comment type="subcellular location">
    <subcellularLocation>
        <location evidence="1">Membrane</location>
        <topology evidence="1">Single-pass membrane protein</topology>
    </subcellularLocation>
</comment>
<dbReference type="CDD" id="cd03784">
    <property type="entry name" value="GT1_Gtf-like"/>
    <property type="match status" value="1"/>
</dbReference>
<dbReference type="CAZy" id="GT1">
    <property type="family name" value="Glycosyltransferase Family 1"/>
</dbReference>
<dbReference type="STRING" id="6239.F09G2.6.1"/>
<evidence type="ECO:0000256" key="1">
    <source>
        <dbReference type="ARBA" id="ARBA00004167"/>
    </source>
</evidence>
<evidence type="ECO:0000313" key="13">
    <source>
        <dbReference type="Proteomes" id="UP000001940"/>
    </source>
</evidence>
<evidence type="ECO:0000256" key="7">
    <source>
        <dbReference type="ARBA" id="ARBA00022729"/>
    </source>
</evidence>
<gene>
    <name evidence="12 14" type="primary">ugt-36</name>
    <name evidence="12" type="ORF">CELE_F09G2.6</name>
    <name evidence="14" type="ORF">F09G2.6</name>
</gene>
<dbReference type="UCSC" id="F09G2.6">
    <property type="organism name" value="c. elegans"/>
</dbReference>
<dbReference type="SUPFAM" id="SSF53756">
    <property type="entry name" value="UDP-Glycosyltransferase/glycogen phosphorylase"/>
    <property type="match status" value="1"/>
</dbReference>
<evidence type="ECO:0000256" key="9">
    <source>
        <dbReference type="ARBA" id="ARBA00023136"/>
    </source>
</evidence>
<dbReference type="OMA" id="NNTIVEC"/>
<keyword evidence="7" id="KW-0732">Signal</keyword>
<dbReference type="AlphaFoldDB" id="O17401"/>
<dbReference type="RefSeq" id="NP_504820.2">
    <property type="nucleotide sequence ID" value="NM_072419.5"/>
</dbReference>